<protein>
    <recommendedName>
        <fullName evidence="5">RxLR effector protein</fullName>
    </recommendedName>
</protein>
<dbReference type="OrthoDB" id="110795at2759"/>
<organism evidence="3 4">
    <name type="scientific">Phytophthora nicotianae P1976</name>
    <dbReference type="NCBI Taxonomy" id="1317066"/>
    <lineage>
        <taxon>Eukaryota</taxon>
        <taxon>Sar</taxon>
        <taxon>Stramenopiles</taxon>
        <taxon>Oomycota</taxon>
        <taxon>Peronosporomycetes</taxon>
        <taxon>Peronosporales</taxon>
        <taxon>Peronosporaceae</taxon>
        <taxon>Phytophthora</taxon>
    </lineage>
</organism>
<keyword evidence="2" id="KW-0732">Signal</keyword>
<feature type="chain" id="PRO_5001752712" description="RxLR effector protein" evidence="2">
    <location>
        <begin position="24"/>
        <end position="96"/>
    </location>
</feature>
<evidence type="ECO:0000256" key="2">
    <source>
        <dbReference type="SAM" id="SignalP"/>
    </source>
</evidence>
<feature type="region of interest" description="Disordered" evidence="1">
    <location>
        <begin position="19"/>
        <end position="61"/>
    </location>
</feature>
<gene>
    <name evidence="3" type="ORF">F444_21677</name>
</gene>
<dbReference type="EMBL" id="ANJA01004008">
    <property type="protein sequence ID" value="ETO60066.1"/>
    <property type="molecule type" value="Genomic_DNA"/>
</dbReference>
<feature type="signal peptide" evidence="2">
    <location>
        <begin position="1"/>
        <end position="23"/>
    </location>
</feature>
<evidence type="ECO:0008006" key="5">
    <source>
        <dbReference type="Google" id="ProtNLM"/>
    </source>
</evidence>
<dbReference type="AlphaFoldDB" id="A0A080Z0A5"/>
<evidence type="ECO:0000313" key="3">
    <source>
        <dbReference type="EMBL" id="ETO60066.1"/>
    </source>
</evidence>
<accession>A0A080Z0A5</accession>
<name>A0A080Z0A5_PHYNI</name>
<evidence type="ECO:0000313" key="4">
    <source>
        <dbReference type="Proteomes" id="UP000028582"/>
    </source>
</evidence>
<evidence type="ECO:0000256" key="1">
    <source>
        <dbReference type="SAM" id="MobiDB-lite"/>
    </source>
</evidence>
<feature type="compositionally biased region" description="Low complexity" evidence="1">
    <location>
        <begin position="29"/>
        <end position="44"/>
    </location>
</feature>
<reference evidence="3 4" key="1">
    <citation type="submission" date="2013-11" db="EMBL/GenBank/DDBJ databases">
        <title>The Genome Sequence of Phytophthora parasitica P1976.</title>
        <authorList>
            <consortium name="The Broad Institute Genomics Platform"/>
            <person name="Russ C."/>
            <person name="Tyler B."/>
            <person name="Panabieres F."/>
            <person name="Shan W."/>
            <person name="Tripathy S."/>
            <person name="Grunwald N."/>
            <person name="Machado M."/>
            <person name="Johnson C.S."/>
            <person name="Walker B."/>
            <person name="Young S."/>
            <person name="Zeng Q."/>
            <person name="Gargeya S."/>
            <person name="Fitzgerald M."/>
            <person name="Haas B."/>
            <person name="Abouelleil A."/>
            <person name="Allen A.W."/>
            <person name="Alvarado L."/>
            <person name="Arachchi H.M."/>
            <person name="Berlin A.M."/>
            <person name="Chapman S.B."/>
            <person name="Gainer-Dewar J."/>
            <person name="Goldberg J."/>
            <person name="Griggs A."/>
            <person name="Gujja S."/>
            <person name="Hansen M."/>
            <person name="Howarth C."/>
            <person name="Imamovic A."/>
            <person name="Ireland A."/>
            <person name="Larimer J."/>
            <person name="McCowan C."/>
            <person name="Murphy C."/>
            <person name="Pearson M."/>
            <person name="Poon T.W."/>
            <person name="Priest M."/>
            <person name="Roberts A."/>
            <person name="Saif S."/>
            <person name="Shea T."/>
            <person name="Sisk P."/>
            <person name="Sykes S."/>
            <person name="Wortman J."/>
            <person name="Nusbaum C."/>
            <person name="Birren B."/>
        </authorList>
    </citation>
    <scope>NUCLEOTIDE SEQUENCE [LARGE SCALE GENOMIC DNA]</scope>
    <source>
        <strain evidence="3 4">P1976</strain>
    </source>
</reference>
<comment type="caution">
    <text evidence="3">The sequence shown here is derived from an EMBL/GenBank/DDBJ whole genome shotgun (WGS) entry which is preliminary data.</text>
</comment>
<dbReference type="Proteomes" id="UP000028582">
    <property type="component" value="Unassembled WGS sequence"/>
</dbReference>
<sequence>MKISATAAFTAVAMFLLTTPSVAPPPPNNDYVDPNSSKIYSSSSLRRRRGLMTDQGQTAQSDSRIVAADGIEDTAGGGWNELLAEKKANQHQTSGH</sequence>
<proteinExistence type="predicted"/>